<gene>
    <name evidence="3" type="ORF">ABVK25_009594</name>
</gene>
<dbReference type="InterPro" id="IPR050444">
    <property type="entry name" value="Polyketide_Synthase"/>
</dbReference>
<proteinExistence type="predicted"/>
<dbReference type="SUPFAM" id="SSF50129">
    <property type="entry name" value="GroES-like"/>
    <property type="match status" value="1"/>
</dbReference>
<dbReference type="EMBL" id="JBHFEH010000052">
    <property type="protein sequence ID" value="KAL2050091.1"/>
    <property type="molecule type" value="Genomic_DNA"/>
</dbReference>
<dbReference type="InterPro" id="IPR013154">
    <property type="entry name" value="ADH-like_N"/>
</dbReference>
<evidence type="ECO:0000313" key="3">
    <source>
        <dbReference type="EMBL" id="KAL2050091.1"/>
    </source>
</evidence>
<evidence type="ECO:0000256" key="1">
    <source>
        <dbReference type="ARBA" id="ARBA00022679"/>
    </source>
</evidence>
<dbReference type="InterPro" id="IPR011032">
    <property type="entry name" value="GroES-like_sf"/>
</dbReference>
<keyword evidence="4" id="KW-1185">Reference proteome</keyword>
<feature type="domain" description="Enoyl reductase (ER)" evidence="2">
    <location>
        <begin position="49"/>
        <end position="189"/>
    </location>
</feature>
<comment type="caution">
    <text evidence="3">The sequence shown here is derived from an EMBL/GenBank/DDBJ whole genome shotgun (WGS) entry which is preliminary data.</text>
</comment>
<keyword evidence="1" id="KW-0808">Transferase</keyword>
<dbReference type="SMART" id="SM00829">
    <property type="entry name" value="PKS_ER"/>
    <property type="match status" value="1"/>
</dbReference>
<dbReference type="PANTHER" id="PTHR45681:SF6">
    <property type="entry name" value="POLYKETIDE SYNTHASE 37"/>
    <property type="match status" value="1"/>
</dbReference>
<organism evidence="3 4">
    <name type="scientific">Lepraria finkii</name>
    <dbReference type="NCBI Taxonomy" id="1340010"/>
    <lineage>
        <taxon>Eukaryota</taxon>
        <taxon>Fungi</taxon>
        <taxon>Dikarya</taxon>
        <taxon>Ascomycota</taxon>
        <taxon>Pezizomycotina</taxon>
        <taxon>Lecanoromycetes</taxon>
        <taxon>OSLEUM clade</taxon>
        <taxon>Lecanoromycetidae</taxon>
        <taxon>Lecanorales</taxon>
        <taxon>Lecanorineae</taxon>
        <taxon>Stereocaulaceae</taxon>
        <taxon>Lepraria</taxon>
    </lineage>
</organism>
<dbReference type="InterPro" id="IPR020843">
    <property type="entry name" value="ER"/>
</dbReference>
<evidence type="ECO:0000259" key="2">
    <source>
        <dbReference type="SMART" id="SM00829"/>
    </source>
</evidence>
<dbReference type="Gene3D" id="3.90.180.10">
    <property type="entry name" value="Medium-chain alcohol dehydrogenases, catalytic domain"/>
    <property type="match status" value="1"/>
</dbReference>
<dbReference type="PANTHER" id="PTHR45681">
    <property type="entry name" value="POLYKETIDE SYNTHASE 44-RELATED"/>
    <property type="match status" value="1"/>
</dbReference>
<sequence>MEKDVDLCTSRVTEANTMNDQIFSALVPPGPEMRQQPERALNLTISSPRLLDTLHFVDDIVDGSLGPEEVEVSVRAVGVNFKDVMVALGQLPDKSLRQEYAGIVTHVSVNVDLSQVTVGDRVCCITHGAFKTYARSHASSVHRIPDSMAFSTAAALPITFCTAYYSLHHLGRLRQGESVLIHAATGVLG</sequence>
<reference evidence="3 4" key="1">
    <citation type="submission" date="2024-09" db="EMBL/GenBank/DDBJ databases">
        <title>Rethinking Asexuality: The Enigmatic Case of Functional Sexual Genes in Lepraria (Stereocaulaceae).</title>
        <authorList>
            <person name="Doellman M."/>
            <person name="Sun Y."/>
            <person name="Barcenas-Pena A."/>
            <person name="Lumbsch H.T."/>
            <person name="Grewe F."/>
        </authorList>
    </citation>
    <scope>NUCLEOTIDE SEQUENCE [LARGE SCALE GENOMIC DNA]</scope>
    <source>
        <strain evidence="3 4">Grewe 0041</strain>
    </source>
</reference>
<name>A0ABR4AZ72_9LECA</name>
<dbReference type="Proteomes" id="UP001590951">
    <property type="component" value="Unassembled WGS sequence"/>
</dbReference>
<dbReference type="Pfam" id="PF08240">
    <property type="entry name" value="ADH_N"/>
    <property type="match status" value="1"/>
</dbReference>
<protein>
    <recommendedName>
        <fullName evidence="2">Enoyl reductase (ER) domain-containing protein</fullName>
    </recommendedName>
</protein>
<accession>A0ABR4AZ72</accession>
<evidence type="ECO:0000313" key="4">
    <source>
        <dbReference type="Proteomes" id="UP001590951"/>
    </source>
</evidence>
<dbReference type="CDD" id="cd05195">
    <property type="entry name" value="enoyl_red"/>
    <property type="match status" value="1"/>
</dbReference>